<dbReference type="KEGG" id="mbd:MEBOL_006450"/>
<feature type="chain" id="PRO_5012106076" description="Lipoprotein" evidence="2">
    <location>
        <begin position="21"/>
        <end position="338"/>
    </location>
</feature>
<feature type="compositionally biased region" description="Basic and acidic residues" evidence="1">
    <location>
        <begin position="327"/>
        <end position="338"/>
    </location>
</feature>
<organism evidence="3 4">
    <name type="scientific">Melittangium boletus DSM 14713</name>
    <dbReference type="NCBI Taxonomy" id="1294270"/>
    <lineage>
        <taxon>Bacteria</taxon>
        <taxon>Pseudomonadati</taxon>
        <taxon>Myxococcota</taxon>
        <taxon>Myxococcia</taxon>
        <taxon>Myxococcales</taxon>
        <taxon>Cystobacterineae</taxon>
        <taxon>Archangiaceae</taxon>
        <taxon>Melittangium</taxon>
    </lineage>
</organism>
<dbReference type="Pfam" id="PF12779">
    <property type="entry name" value="WXXGXW"/>
    <property type="match status" value="3"/>
</dbReference>
<evidence type="ECO:0000313" key="3">
    <source>
        <dbReference type="EMBL" id="ATB32961.1"/>
    </source>
</evidence>
<proteinExistence type="predicted"/>
<sequence length="338" mass="38220">MTPRWLLCAMIGLAAPVVHGQTNPTYSQEYGPQDDGYGEGEDYAPLAPSAPPALPSEKPSARPYTDAVWTSGHWYWDGAQWRYKQGGWIASMPGYQFVNGYWQQQGANAWGWVPGGWAQPGSTQVEIPIAVTDEDVATTQAPPALQSEVRPPSPDPNYTWAPGYWYWAGANWTWIDGSWIAPPRPGLIFVSPRWYQRGRSWHFAGGGWAVRGSTRIVVPEYRYAHVNVGWGRPSYFVHTWRNYAVVHPSRYHGYRHAPRYYWDSRTYRPAPYRPGPRYVAPSSPSRGGGWDRGPSRNHDRGPNRDHDRGPNRDHDRGHGRGNVHDSSPVHDRGGGRHR</sequence>
<feature type="signal peptide" evidence="2">
    <location>
        <begin position="1"/>
        <end position="20"/>
    </location>
</feature>
<feature type="region of interest" description="Disordered" evidence="1">
    <location>
        <begin position="273"/>
        <end position="338"/>
    </location>
</feature>
<dbReference type="InterPro" id="IPR024447">
    <property type="entry name" value="YXWGXW_rpt"/>
</dbReference>
<name>A0A250IP56_9BACT</name>
<feature type="compositionally biased region" description="Basic and acidic residues" evidence="1">
    <location>
        <begin position="293"/>
        <end position="318"/>
    </location>
</feature>
<dbReference type="EMBL" id="CP022163">
    <property type="protein sequence ID" value="ATB32961.1"/>
    <property type="molecule type" value="Genomic_DNA"/>
</dbReference>
<evidence type="ECO:0000256" key="2">
    <source>
        <dbReference type="SAM" id="SignalP"/>
    </source>
</evidence>
<evidence type="ECO:0000313" key="4">
    <source>
        <dbReference type="Proteomes" id="UP000217289"/>
    </source>
</evidence>
<dbReference type="AlphaFoldDB" id="A0A250IP56"/>
<protein>
    <recommendedName>
        <fullName evidence="5">Lipoprotein</fullName>
    </recommendedName>
</protein>
<evidence type="ECO:0008006" key="5">
    <source>
        <dbReference type="Google" id="ProtNLM"/>
    </source>
</evidence>
<dbReference type="RefSeq" id="WP_095981078.1">
    <property type="nucleotide sequence ID" value="NZ_CP022163.1"/>
</dbReference>
<dbReference type="OrthoDB" id="7632532at2"/>
<evidence type="ECO:0000256" key="1">
    <source>
        <dbReference type="SAM" id="MobiDB-lite"/>
    </source>
</evidence>
<keyword evidence="4" id="KW-1185">Reference proteome</keyword>
<accession>A0A250IP56</accession>
<feature type="region of interest" description="Disordered" evidence="1">
    <location>
        <begin position="24"/>
        <end position="62"/>
    </location>
</feature>
<reference evidence="3 4" key="1">
    <citation type="submission" date="2017-06" db="EMBL/GenBank/DDBJ databases">
        <authorList>
            <person name="Kim H.J."/>
            <person name="Triplett B.A."/>
        </authorList>
    </citation>
    <scope>NUCLEOTIDE SEQUENCE [LARGE SCALE GENOMIC DNA]</scope>
    <source>
        <strain evidence="3 4">DSM 14713</strain>
    </source>
</reference>
<dbReference type="Proteomes" id="UP000217289">
    <property type="component" value="Chromosome"/>
</dbReference>
<gene>
    <name evidence="3" type="ORF">MEBOL_006450</name>
</gene>
<keyword evidence="2" id="KW-0732">Signal</keyword>